<evidence type="ECO:0000313" key="2">
    <source>
        <dbReference type="EMBL" id="KAH3802791.1"/>
    </source>
</evidence>
<reference evidence="2" key="1">
    <citation type="journal article" date="2019" name="bioRxiv">
        <title>The Genome of the Zebra Mussel, Dreissena polymorpha: A Resource for Invasive Species Research.</title>
        <authorList>
            <person name="McCartney M.A."/>
            <person name="Auch B."/>
            <person name="Kono T."/>
            <person name="Mallez S."/>
            <person name="Zhang Y."/>
            <person name="Obille A."/>
            <person name="Becker A."/>
            <person name="Abrahante J.E."/>
            <person name="Garbe J."/>
            <person name="Badalamenti J.P."/>
            <person name="Herman A."/>
            <person name="Mangelson H."/>
            <person name="Liachko I."/>
            <person name="Sullivan S."/>
            <person name="Sone E.D."/>
            <person name="Koren S."/>
            <person name="Silverstein K.A.T."/>
            <person name="Beckman K.B."/>
            <person name="Gohl D.M."/>
        </authorList>
    </citation>
    <scope>NUCLEOTIDE SEQUENCE</scope>
    <source>
        <strain evidence="2">Duluth1</strain>
        <tissue evidence="2">Whole animal</tissue>
    </source>
</reference>
<accession>A0A9D4J7M2</accession>
<keyword evidence="1" id="KW-0812">Transmembrane</keyword>
<keyword evidence="1" id="KW-1133">Transmembrane helix</keyword>
<name>A0A9D4J7M2_DREPO</name>
<evidence type="ECO:0000313" key="3">
    <source>
        <dbReference type="Proteomes" id="UP000828390"/>
    </source>
</evidence>
<protein>
    <submittedName>
        <fullName evidence="2">Uncharacterized protein</fullName>
    </submittedName>
</protein>
<dbReference type="AlphaFoldDB" id="A0A9D4J7M2"/>
<sequence>MYLYFIALSVISHRALITARHIVVFTQINQLFLVVIRTGYQVIQKFLYLLGRYIRKVTQLVVLGYFYPCMILFTLGTKWFLTFFTIHSALYFSFLRQTGAS</sequence>
<keyword evidence="1" id="KW-0472">Membrane</keyword>
<gene>
    <name evidence="2" type="ORF">DPMN_156475</name>
</gene>
<reference evidence="2" key="2">
    <citation type="submission" date="2020-11" db="EMBL/GenBank/DDBJ databases">
        <authorList>
            <person name="McCartney M.A."/>
            <person name="Auch B."/>
            <person name="Kono T."/>
            <person name="Mallez S."/>
            <person name="Becker A."/>
            <person name="Gohl D.M."/>
            <person name="Silverstein K.A.T."/>
            <person name="Koren S."/>
            <person name="Bechman K.B."/>
            <person name="Herman A."/>
            <person name="Abrahante J.E."/>
            <person name="Garbe J."/>
        </authorList>
    </citation>
    <scope>NUCLEOTIDE SEQUENCE</scope>
    <source>
        <strain evidence="2">Duluth1</strain>
        <tissue evidence="2">Whole animal</tissue>
    </source>
</reference>
<keyword evidence="3" id="KW-1185">Reference proteome</keyword>
<comment type="caution">
    <text evidence="2">The sequence shown here is derived from an EMBL/GenBank/DDBJ whole genome shotgun (WGS) entry which is preliminary data.</text>
</comment>
<dbReference type="EMBL" id="JAIWYP010000007">
    <property type="protein sequence ID" value="KAH3802791.1"/>
    <property type="molecule type" value="Genomic_DNA"/>
</dbReference>
<proteinExistence type="predicted"/>
<organism evidence="2 3">
    <name type="scientific">Dreissena polymorpha</name>
    <name type="common">Zebra mussel</name>
    <name type="synonym">Mytilus polymorpha</name>
    <dbReference type="NCBI Taxonomy" id="45954"/>
    <lineage>
        <taxon>Eukaryota</taxon>
        <taxon>Metazoa</taxon>
        <taxon>Spiralia</taxon>
        <taxon>Lophotrochozoa</taxon>
        <taxon>Mollusca</taxon>
        <taxon>Bivalvia</taxon>
        <taxon>Autobranchia</taxon>
        <taxon>Heteroconchia</taxon>
        <taxon>Euheterodonta</taxon>
        <taxon>Imparidentia</taxon>
        <taxon>Neoheterodontei</taxon>
        <taxon>Myida</taxon>
        <taxon>Dreissenoidea</taxon>
        <taxon>Dreissenidae</taxon>
        <taxon>Dreissena</taxon>
    </lineage>
</organism>
<evidence type="ECO:0000256" key="1">
    <source>
        <dbReference type="SAM" id="Phobius"/>
    </source>
</evidence>
<dbReference type="Proteomes" id="UP000828390">
    <property type="component" value="Unassembled WGS sequence"/>
</dbReference>
<feature type="transmembrane region" description="Helical" evidence="1">
    <location>
        <begin position="62"/>
        <end position="86"/>
    </location>
</feature>